<organism evidence="3 4">
    <name type="scientific">Pinctada imbricata</name>
    <name type="common">Atlantic pearl-oyster</name>
    <name type="synonym">Pinctada martensii</name>
    <dbReference type="NCBI Taxonomy" id="66713"/>
    <lineage>
        <taxon>Eukaryota</taxon>
        <taxon>Metazoa</taxon>
        <taxon>Spiralia</taxon>
        <taxon>Lophotrochozoa</taxon>
        <taxon>Mollusca</taxon>
        <taxon>Bivalvia</taxon>
        <taxon>Autobranchia</taxon>
        <taxon>Pteriomorphia</taxon>
        <taxon>Pterioida</taxon>
        <taxon>Pterioidea</taxon>
        <taxon>Pteriidae</taxon>
        <taxon>Pinctada</taxon>
    </lineage>
</organism>
<proteinExistence type="predicted"/>
<gene>
    <name evidence="3" type="ORF">FSP39_024315</name>
</gene>
<accession>A0AA89C7J1</accession>
<keyword evidence="2" id="KW-1133">Transmembrane helix</keyword>
<dbReference type="Proteomes" id="UP001186944">
    <property type="component" value="Unassembled WGS sequence"/>
</dbReference>
<dbReference type="EMBL" id="VSWD01000005">
    <property type="protein sequence ID" value="KAK3104084.1"/>
    <property type="molecule type" value="Genomic_DNA"/>
</dbReference>
<evidence type="ECO:0000313" key="3">
    <source>
        <dbReference type="EMBL" id="KAK3104084.1"/>
    </source>
</evidence>
<dbReference type="InterPro" id="IPR051856">
    <property type="entry name" value="CSR-E3_Ligase_Protein"/>
</dbReference>
<evidence type="ECO:0008006" key="5">
    <source>
        <dbReference type="Google" id="ProtNLM"/>
    </source>
</evidence>
<protein>
    <recommendedName>
        <fullName evidence="5">DC-STAMP domain-containing protein 2</fullName>
    </recommendedName>
</protein>
<comment type="caution">
    <text evidence="3">The sequence shown here is derived from an EMBL/GenBank/DDBJ whole genome shotgun (WGS) entry which is preliminary data.</text>
</comment>
<keyword evidence="2" id="KW-0472">Membrane</keyword>
<evidence type="ECO:0000256" key="2">
    <source>
        <dbReference type="SAM" id="Phobius"/>
    </source>
</evidence>
<reference evidence="3" key="1">
    <citation type="submission" date="2019-08" db="EMBL/GenBank/DDBJ databases">
        <title>The improved chromosome-level genome for the pearl oyster Pinctada fucata martensii using PacBio sequencing and Hi-C.</title>
        <authorList>
            <person name="Zheng Z."/>
        </authorList>
    </citation>
    <scope>NUCLEOTIDE SEQUENCE</scope>
    <source>
        <strain evidence="3">ZZ-2019</strain>
        <tissue evidence="3">Adductor muscle</tissue>
    </source>
</reference>
<dbReference type="AlphaFoldDB" id="A0AA89C7J1"/>
<dbReference type="PANTHER" id="PTHR21041:SF9">
    <property type="entry name" value="DENDRITIC CELL-SPECIFIC TRANSMEMBRANE PROTEIN-LIKE DOMAIN-CONTAINING PROTEIN"/>
    <property type="match status" value="1"/>
</dbReference>
<feature type="transmembrane region" description="Helical" evidence="2">
    <location>
        <begin position="104"/>
        <end position="128"/>
    </location>
</feature>
<sequence length="518" mass="57316">MEEGPEPTLSTSDTNEQGTNEHDNSKPSPSASDADIPDNEEDPEYQHNLEKAQTIVQQLFRSGREENRLLKAGFGFLAGLFGGGILFLMLYFFYKIPPLLCLYIVPPCTLILCLGMALSTGFRCVIMISLPTLTTGKGRTAIFSFVFALLLTGPVANISLNLHLISKTMSCSADLARNQTTALKKSLQDPVNKIKDKMDNVASTLSSVGDTLSRAFAPIFQGLAAVSNGLGAASGGLKEASYVCTIFSSPEPKAQACNKMFTEAYSKCYNGINSAYSKCRNALNNVPVIGKRDLTKVKERISRDQKFIAALEKVKDKYLEMREKFGEKKALEMIETLDIDPGYDMNGLMEDILSNFTSPHDHRSKRSLSDLCNVLNIGAVCNALSIGQGICKPVEFADNIVSSAAQKTNQAYNTVKDWFLVKVNKKQGLKGLVNASKTAAQIQQQIQEQLTADTSLIVDNLAIVGNLLAILLLFLIFQSTMYLRNYISRDNYDNIYITKQFREYDEECGITERRLYYR</sequence>
<feature type="compositionally biased region" description="Polar residues" evidence="1">
    <location>
        <begin position="8"/>
        <end position="18"/>
    </location>
</feature>
<feature type="transmembrane region" description="Helical" evidence="2">
    <location>
        <begin position="461"/>
        <end position="483"/>
    </location>
</feature>
<keyword evidence="2" id="KW-0812">Transmembrane</keyword>
<name>A0AA89C7J1_PINIB</name>
<feature type="region of interest" description="Disordered" evidence="1">
    <location>
        <begin position="1"/>
        <end position="42"/>
    </location>
</feature>
<evidence type="ECO:0000313" key="4">
    <source>
        <dbReference type="Proteomes" id="UP001186944"/>
    </source>
</evidence>
<feature type="transmembrane region" description="Helical" evidence="2">
    <location>
        <begin position="140"/>
        <end position="160"/>
    </location>
</feature>
<feature type="transmembrane region" description="Helical" evidence="2">
    <location>
        <begin position="69"/>
        <end position="92"/>
    </location>
</feature>
<evidence type="ECO:0000256" key="1">
    <source>
        <dbReference type="SAM" id="MobiDB-lite"/>
    </source>
</evidence>
<keyword evidence="4" id="KW-1185">Reference proteome</keyword>
<dbReference type="PANTHER" id="PTHR21041">
    <property type="entry name" value="DENDRITIC CELL-SPECIFIC TRANSMEMBRANE PROTEIN"/>
    <property type="match status" value="1"/>
</dbReference>